<accession>A0A2R6QS19</accession>
<evidence type="ECO:0000313" key="3">
    <source>
        <dbReference type="EMBL" id="PSS13909.1"/>
    </source>
</evidence>
<dbReference type="EMBL" id="NKQK01000013">
    <property type="protein sequence ID" value="PSS13909.1"/>
    <property type="molecule type" value="Genomic_DNA"/>
</dbReference>
<dbReference type="InterPro" id="IPR049306">
    <property type="entry name" value="GLV1-2"/>
</dbReference>
<dbReference type="InParanoid" id="A0A2R6QS19"/>
<reference evidence="3 4" key="1">
    <citation type="submission" date="2017-07" db="EMBL/GenBank/DDBJ databases">
        <title>An improved, manually edited Actinidia chinensis var. chinensis (kiwifruit) genome highlights the challenges associated with draft genomes and gene prediction in plants.</title>
        <authorList>
            <person name="Pilkington S."/>
            <person name="Crowhurst R."/>
            <person name="Hilario E."/>
            <person name="Nardozza S."/>
            <person name="Fraser L."/>
            <person name="Peng Y."/>
            <person name="Gunaseelan K."/>
            <person name="Simpson R."/>
            <person name="Tahir J."/>
            <person name="Deroles S."/>
            <person name="Templeton K."/>
            <person name="Luo Z."/>
            <person name="Davy M."/>
            <person name="Cheng C."/>
            <person name="Mcneilage M."/>
            <person name="Scaglione D."/>
            <person name="Liu Y."/>
            <person name="Zhang Q."/>
            <person name="Datson P."/>
            <person name="De Silva N."/>
            <person name="Gardiner S."/>
            <person name="Bassett H."/>
            <person name="Chagne D."/>
            <person name="Mccallum J."/>
            <person name="Dzierzon H."/>
            <person name="Deng C."/>
            <person name="Wang Y.-Y."/>
            <person name="Barron N."/>
            <person name="Manako K."/>
            <person name="Bowen J."/>
            <person name="Foster T."/>
            <person name="Erridge Z."/>
            <person name="Tiffin H."/>
            <person name="Waite C."/>
            <person name="Davies K."/>
            <person name="Grierson E."/>
            <person name="Laing W."/>
            <person name="Kirk R."/>
            <person name="Chen X."/>
            <person name="Wood M."/>
            <person name="Montefiori M."/>
            <person name="Brummell D."/>
            <person name="Schwinn K."/>
            <person name="Catanach A."/>
            <person name="Fullerton C."/>
            <person name="Li D."/>
            <person name="Meiyalaghan S."/>
            <person name="Nieuwenhuizen N."/>
            <person name="Read N."/>
            <person name="Prakash R."/>
            <person name="Hunter D."/>
            <person name="Zhang H."/>
            <person name="Mckenzie M."/>
            <person name="Knabel M."/>
            <person name="Harris A."/>
            <person name="Allan A."/>
            <person name="Chen A."/>
            <person name="Janssen B."/>
            <person name="Plunkett B."/>
            <person name="Dwamena C."/>
            <person name="Voogd C."/>
            <person name="Leif D."/>
            <person name="Lafferty D."/>
            <person name="Souleyre E."/>
            <person name="Varkonyi-Gasic E."/>
            <person name="Gambi F."/>
            <person name="Hanley J."/>
            <person name="Yao J.-L."/>
            <person name="Cheung J."/>
            <person name="David K."/>
            <person name="Warren B."/>
            <person name="Marsh K."/>
            <person name="Snowden K."/>
            <person name="Lin-Wang K."/>
            <person name="Brian L."/>
            <person name="Martinez-Sanchez M."/>
            <person name="Wang M."/>
            <person name="Ileperuma N."/>
            <person name="Macnee N."/>
            <person name="Campin R."/>
            <person name="Mcatee P."/>
            <person name="Drummond R."/>
            <person name="Espley R."/>
            <person name="Ireland H."/>
            <person name="Wu R."/>
            <person name="Atkinson R."/>
            <person name="Karunairetnam S."/>
            <person name="Bulley S."/>
            <person name="Chunkath S."/>
            <person name="Hanley Z."/>
            <person name="Storey R."/>
            <person name="Thrimawithana A."/>
            <person name="Thomson S."/>
            <person name="David C."/>
            <person name="Testolin R."/>
        </authorList>
    </citation>
    <scope>NUCLEOTIDE SEQUENCE [LARGE SCALE GENOMIC DNA]</scope>
    <source>
        <strain evidence="4">cv. Red5</strain>
        <tissue evidence="3">Young leaf</tissue>
    </source>
</reference>
<gene>
    <name evidence="3" type="ORF">CEY00_Acc14522</name>
</gene>
<evidence type="ECO:0000256" key="2">
    <source>
        <dbReference type="SAM" id="SignalP"/>
    </source>
</evidence>
<dbReference type="PANTHER" id="PTHR33743">
    <property type="entry name" value="PROTEIN GOLVEN 6-RELATED"/>
    <property type="match status" value="1"/>
</dbReference>
<feature type="region of interest" description="Disordered" evidence="1">
    <location>
        <begin position="64"/>
        <end position="117"/>
    </location>
</feature>
<organism evidence="3 4">
    <name type="scientific">Actinidia chinensis var. chinensis</name>
    <name type="common">Chinese soft-hair kiwi</name>
    <dbReference type="NCBI Taxonomy" id="1590841"/>
    <lineage>
        <taxon>Eukaryota</taxon>
        <taxon>Viridiplantae</taxon>
        <taxon>Streptophyta</taxon>
        <taxon>Embryophyta</taxon>
        <taxon>Tracheophyta</taxon>
        <taxon>Spermatophyta</taxon>
        <taxon>Magnoliopsida</taxon>
        <taxon>eudicotyledons</taxon>
        <taxon>Gunneridae</taxon>
        <taxon>Pentapetalae</taxon>
        <taxon>asterids</taxon>
        <taxon>Ericales</taxon>
        <taxon>Actinidiaceae</taxon>
        <taxon>Actinidia</taxon>
    </lineage>
</organism>
<dbReference type="Proteomes" id="UP000241394">
    <property type="component" value="Chromosome LG13"/>
</dbReference>
<name>A0A2R6QS19_ACTCC</name>
<keyword evidence="4" id="KW-1185">Reference proteome</keyword>
<dbReference type="PANTHER" id="PTHR33743:SF19">
    <property type="entry name" value="PROTEIN GOLVEN 6"/>
    <property type="match status" value="1"/>
</dbReference>
<reference evidence="4" key="2">
    <citation type="journal article" date="2018" name="BMC Genomics">
        <title>A manually annotated Actinidia chinensis var. chinensis (kiwifruit) genome highlights the challenges associated with draft genomes and gene prediction in plants.</title>
        <authorList>
            <person name="Pilkington S.M."/>
            <person name="Crowhurst R."/>
            <person name="Hilario E."/>
            <person name="Nardozza S."/>
            <person name="Fraser L."/>
            <person name="Peng Y."/>
            <person name="Gunaseelan K."/>
            <person name="Simpson R."/>
            <person name="Tahir J."/>
            <person name="Deroles S.C."/>
            <person name="Templeton K."/>
            <person name="Luo Z."/>
            <person name="Davy M."/>
            <person name="Cheng C."/>
            <person name="McNeilage M."/>
            <person name="Scaglione D."/>
            <person name="Liu Y."/>
            <person name="Zhang Q."/>
            <person name="Datson P."/>
            <person name="De Silva N."/>
            <person name="Gardiner S.E."/>
            <person name="Bassett H."/>
            <person name="Chagne D."/>
            <person name="McCallum J."/>
            <person name="Dzierzon H."/>
            <person name="Deng C."/>
            <person name="Wang Y.Y."/>
            <person name="Barron L."/>
            <person name="Manako K."/>
            <person name="Bowen J."/>
            <person name="Foster T.M."/>
            <person name="Erridge Z.A."/>
            <person name="Tiffin H."/>
            <person name="Waite C.N."/>
            <person name="Davies K.M."/>
            <person name="Grierson E.P."/>
            <person name="Laing W.A."/>
            <person name="Kirk R."/>
            <person name="Chen X."/>
            <person name="Wood M."/>
            <person name="Montefiori M."/>
            <person name="Brummell D.A."/>
            <person name="Schwinn K.E."/>
            <person name="Catanach A."/>
            <person name="Fullerton C."/>
            <person name="Li D."/>
            <person name="Meiyalaghan S."/>
            <person name="Nieuwenhuizen N."/>
            <person name="Read N."/>
            <person name="Prakash R."/>
            <person name="Hunter D."/>
            <person name="Zhang H."/>
            <person name="McKenzie M."/>
            <person name="Knabel M."/>
            <person name="Harris A."/>
            <person name="Allan A.C."/>
            <person name="Gleave A."/>
            <person name="Chen A."/>
            <person name="Janssen B.J."/>
            <person name="Plunkett B."/>
            <person name="Ampomah-Dwamena C."/>
            <person name="Voogd C."/>
            <person name="Leif D."/>
            <person name="Lafferty D."/>
            <person name="Souleyre E.J.F."/>
            <person name="Varkonyi-Gasic E."/>
            <person name="Gambi F."/>
            <person name="Hanley J."/>
            <person name="Yao J.L."/>
            <person name="Cheung J."/>
            <person name="David K.M."/>
            <person name="Warren B."/>
            <person name="Marsh K."/>
            <person name="Snowden K.C."/>
            <person name="Lin-Wang K."/>
            <person name="Brian L."/>
            <person name="Martinez-Sanchez M."/>
            <person name="Wang M."/>
            <person name="Ileperuma N."/>
            <person name="Macnee N."/>
            <person name="Campin R."/>
            <person name="McAtee P."/>
            <person name="Drummond R.S.M."/>
            <person name="Espley R.V."/>
            <person name="Ireland H.S."/>
            <person name="Wu R."/>
            <person name="Atkinson R.G."/>
            <person name="Karunairetnam S."/>
            <person name="Bulley S."/>
            <person name="Chunkath S."/>
            <person name="Hanley Z."/>
            <person name="Storey R."/>
            <person name="Thrimawithana A.H."/>
            <person name="Thomson S."/>
            <person name="David C."/>
            <person name="Testolin R."/>
            <person name="Huang H."/>
            <person name="Hellens R.P."/>
            <person name="Schaffer R.J."/>
        </authorList>
    </citation>
    <scope>NUCLEOTIDE SEQUENCE [LARGE SCALE GENOMIC DNA]</scope>
    <source>
        <strain evidence="4">cv. Red5</strain>
    </source>
</reference>
<comment type="caution">
    <text evidence="3">The sequence shown here is derived from an EMBL/GenBank/DDBJ whole genome shotgun (WGS) entry which is preliminary data.</text>
</comment>
<dbReference type="OrthoDB" id="1903945at2759"/>
<dbReference type="Gramene" id="PSS13909">
    <property type="protein sequence ID" value="PSS13909"/>
    <property type="gene ID" value="CEY00_Acc14522"/>
</dbReference>
<feature type="chain" id="PRO_5015312855" evidence="2">
    <location>
        <begin position="23"/>
        <end position="147"/>
    </location>
</feature>
<evidence type="ECO:0000313" key="4">
    <source>
        <dbReference type="Proteomes" id="UP000241394"/>
    </source>
</evidence>
<protein>
    <submittedName>
        <fullName evidence="3">Uncharacterized protein</fullName>
    </submittedName>
</protein>
<feature type="compositionally biased region" description="Basic and acidic residues" evidence="1">
    <location>
        <begin position="95"/>
        <end position="106"/>
    </location>
</feature>
<sequence>MRPSLLVSFLILSIFISHEVQGVRLNKGFISSIGHKKIHEVVIQCKEGQCSGKNRKLISKVTSTILPPPTTTTTTISKNEKNGGVQVRSTPEGKLNTEQKSGKEESFSVSSPPVSEHWEAANERYPDILDIAGMDYTPATRKPPIHN</sequence>
<feature type="signal peptide" evidence="2">
    <location>
        <begin position="1"/>
        <end position="22"/>
    </location>
</feature>
<dbReference type="OMA" id="TDMTEMD"/>
<evidence type="ECO:0000256" key="1">
    <source>
        <dbReference type="SAM" id="MobiDB-lite"/>
    </source>
</evidence>
<proteinExistence type="predicted"/>
<dbReference type="AlphaFoldDB" id="A0A2R6QS19"/>
<dbReference type="Pfam" id="PF21529">
    <property type="entry name" value="GLV1-2"/>
    <property type="match status" value="1"/>
</dbReference>
<keyword evidence="2" id="KW-0732">Signal</keyword>